<comment type="caution">
    <text evidence="1">The sequence shown here is derived from an EMBL/GenBank/DDBJ whole genome shotgun (WGS) entry which is preliminary data.</text>
</comment>
<protein>
    <submittedName>
        <fullName evidence="1">Uncharacterized protein</fullName>
    </submittedName>
</protein>
<evidence type="ECO:0000313" key="1">
    <source>
        <dbReference type="EMBL" id="KAE9524614.1"/>
    </source>
</evidence>
<dbReference type="Proteomes" id="UP000475862">
    <property type="component" value="Unassembled WGS sequence"/>
</dbReference>
<proteinExistence type="predicted"/>
<organism evidence="1 2">
    <name type="scientific">Aphis glycines</name>
    <name type="common">Soybean aphid</name>
    <dbReference type="NCBI Taxonomy" id="307491"/>
    <lineage>
        <taxon>Eukaryota</taxon>
        <taxon>Metazoa</taxon>
        <taxon>Ecdysozoa</taxon>
        <taxon>Arthropoda</taxon>
        <taxon>Hexapoda</taxon>
        <taxon>Insecta</taxon>
        <taxon>Pterygota</taxon>
        <taxon>Neoptera</taxon>
        <taxon>Paraneoptera</taxon>
        <taxon>Hemiptera</taxon>
        <taxon>Sternorrhyncha</taxon>
        <taxon>Aphidomorpha</taxon>
        <taxon>Aphidoidea</taxon>
        <taxon>Aphididae</taxon>
        <taxon>Aphidini</taxon>
        <taxon>Aphis</taxon>
        <taxon>Aphis</taxon>
    </lineage>
</organism>
<name>A0A6G0T338_APHGL</name>
<reference evidence="1 2" key="1">
    <citation type="submission" date="2019-08" db="EMBL/GenBank/DDBJ databases">
        <title>The genome of the soybean aphid Biotype 1, its phylome, world population structure and adaptation to the North American continent.</title>
        <authorList>
            <person name="Giordano R."/>
            <person name="Donthu R.K."/>
            <person name="Hernandez A.G."/>
            <person name="Wright C.L."/>
            <person name="Zimin A.V."/>
        </authorList>
    </citation>
    <scope>NUCLEOTIDE SEQUENCE [LARGE SCALE GENOMIC DNA]</scope>
    <source>
        <tissue evidence="1">Whole aphids</tissue>
    </source>
</reference>
<sequence>MYEDYRSVDQNFVRFHSSYYIICFPNSTLKNLGLYKSQISEKYPFDFIKLRNELIVLYISEEFLITYSYYLVKKIKMNDLISKNYTDIKHQYNYIIKIRPTGHQCGACGTTLIIIHISELMYQKHKEELNISHDIGGFTEELNKKKVGKWVPLYCTLGGGVDLGLEGRLNLNAMIGIIIFEEKFMENLVPNFQNLVIKEKNFMIFQHQNYLQIFAFSTDFIPLTLTFGENFKQFGI</sequence>
<accession>A0A6G0T338</accession>
<dbReference type="EMBL" id="VYZN01000065">
    <property type="protein sequence ID" value="KAE9524614.1"/>
    <property type="molecule type" value="Genomic_DNA"/>
</dbReference>
<dbReference type="AlphaFoldDB" id="A0A6G0T338"/>
<keyword evidence="2" id="KW-1185">Reference proteome</keyword>
<evidence type="ECO:0000313" key="2">
    <source>
        <dbReference type="Proteomes" id="UP000475862"/>
    </source>
</evidence>
<gene>
    <name evidence="1" type="ORF">AGLY_014664</name>
</gene>